<dbReference type="AlphaFoldDB" id="A0A132MS61"/>
<dbReference type="Proteomes" id="UP000070188">
    <property type="component" value="Unassembled WGS sequence"/>
</dbReference>
<gene>
    <name evidence="1" type="ORF">LI90_1706</name>
</gene>
<dbReference type="PATRIC" id="fig|1469144.10.peg.1853"/>
<name>A0A132MS61_9ACTN</name>
<keyword evidence="2" id="KW-1185">Reference proteome</keyword>
<sequence length="40" mass="4539">MTSARHRRCDAVPEAVWTAVVIAHIFDSVRYIAEVVREIA</sequence>
<reference evidence="2" key="1">
    <citation type="submission" date="2015-04" db="EMBL/GenBank/DDBJ databases">
        <title>Physiological reanalysis, assessment of diazotrophy, and genome sequences of multiple isolates of Streptomyces thermoautotrophicus.</title>
        <authorList>
            <person name="MacKellar D.C."/>
            <person name="Lieber L."/>
            <person name="Norman J."/>
            <person name="Bolger A."/>
            <person name="Tobin C."/>
            <person name="Murray J.W."/>
            <person name="Chang R."/>
            <person name="Ford T."/>
            <person name="Nguyen P.Q."/>
            <person name="Woodward J."/>
            <person name="Permingeat H."/>
            <person name="Joshi N.S."/>
            <person name="Silver P.A."/>
            <person name="Usadel B."/>
            <person name="Rutherford A.W."/>
            <person name="Friesen M."/>
            <person name="Prell J."/>
        </authorList>
    </citation>
    <scope>NUCLEOTIDE SEQUENCE [LARGE SCALE GENOMIC DNA]</scope>
    <source>
        <strain evidence="2">H1</strain>
    </source>
</reference>
<protein>
    <submittedName>
        <fullName evidence="1">Uncharacterized protein</fullName>
    </submittedName>
</protein>
<comment type="caution">
    <text evidence="1">The sequence shown here is derived from an EMBL/GenBank/DDBJ whole genome shotgun (WGS) entry which is preliminary data.</text>
</comment>
<evidence type="ECO:0000313" key="1">
    <source>
        <dbReference type="EMBL" id="KWX00683.1"/>
    </source>
</evidence>
<organism evidence="1 2">
    <name type="scientific">Carbonactinospora thermoautotrophica</name>
    <dbReference type="NCBI Taxonomy" id="1469144"/>
    <lineage>
        <taxon>Bacteria</taxon>
        <taxon>Bacillati</taxon>
        <taxon>Actinomycetota</taxon>
        <taxon>Actinomycetes</taxon>
        <taxon>Kitasatosporales</taxon>
        <taxon>Carbonactinosporaceae</taxon>
        <taxon>Carbonactinospora</taxon>
    </lineage>
</organism>
<evidence type="ECO:0000313" key="2">
    <source>
        <dbReference type="Proteomes" id="UP000070188"/>
    </source>
</evidence>
<accession>A0A132MS61</accession>
<proteinExistence type="predicted"/>
<dbReference type="EMBL" id="LAXD01000001">
    <property type="protein sequence ID" value="KWX00683.1"/>
    <property type="molecule type" value="Genomic_DNA"/>
</dbReference>